<dbReference type="Proteomes" id="UP000694924">
    <property type="component" value="Unplaced"/>
</dbReference>
<dbReference type="InterPro" id="IPR041388">
    <property type="entry name" value="FHA_2"/>
</dbReference>
<keyword evidence="3" id="KW-0378">Hydrolase</keyword>
<dbReference type="InterPro" id="IPR006549">
    <property type="entry name" value="HAD-SF_hydro_IIIA"/>
</dbReference>
<keyword evidence="5" id="KW-0539">Nucleus</keyword>
<dbReference type="Gene3D" id="3.40.50.300">
    <property type="entry name" value="P-loop containing nucleotide triphosphate hydrolases"/>
    <property type="match status" value="1"/>
</dbReference>
<evidence type="ECO:0000313" key="7">
    <source>
        <dbReference type="Proteomes" id="UP000694924"/>
    </source>
</evidence>
<gene>
    <name evidence="8" type="primary">LOC107074476</name>
</gene>
<dbReference type="InterPro" id="IPR023214">
    <property type="entry name" value="HAD_sf"/>
</dbReference>
<reference evidence="8" key="1">
    <citation type="submission" date="2025-08" db="UniProtKB">
        <authorList>
            <consortium name="RefSeq"/>
        </authorList>
    </citation>
    <scope>IDENTIFICATION</scope>
    <source>
        <tissue evidence="8">Whole body</tissue>
    </source>
</reference>
<dbReference type="InterPro" id="IPR036412">
    <property type="entry name" value="HAD-like_sf"/>
</dbReference>
<dbReference type="InterPro" id="IPR013954">
    <property type="entry name" value="PNK3P"/>
</dbReference>
<dbReference type="Pfam" id="PF13671">
    <property type="entry name" value="AAA_33"/>
    <property type="match status" value="1"/>
</dbReference>
<keyword evidence="2" id="KW-0227">DNA damage</keyword>
<comment type="subcellular location">
    <subcellularLocation>
        <location evidence="1">Nucleus</location>
    </subcellularLocation>
</comment>
<evidence type="ECO:0000259" key="6">
    <source>
        <dbReference type="Pfam" id="PF17913"/>
    </source>
</evidence>
<evidence type="ECO:0000256" key="5">
    <source>
        <dbReference type="ARBA" id="ARBA00023242"/>
    </source>
</evidence>
<proteinExistence type="predicted"/>
<dbReference type="CDD" id="cd01625">
    <property type="entry name" value="HAD_PNP"/>
    <property type="match status" value="1"/>
</dbReference>
<sequence length="582" mass="66786">MILLRFFRLQRLQMNFNYIGMSERAKSCYLRSNSETLSTVYLPDSSPIFIGRSEGTNITDIKCSRKQVRVCADYKQHIVTVQQVGTRACGVNGFKTKKDDRLIAKHNDRLEILYGKHIYQIEFNPPPKEQNDQTLVKKRSYDSEDELLNTEITNSCKMRKIEDESNTIVQETISNENNYSINGKDNNEINAIASTSKENDVDNSTMKITGLWESNKELLIYTPQNVQNRSKIAAYDMDGTLIKTKSGLVFPKDVNDWQLLYPTIPKKLKQFYEDDYKIVIFTNQGALGTGKVKVEDFKVKVEKVVEKLGVPIQVFISIGKSIYRKPAPGMWNKFVNDKNGNISIDKLNSFYVGDAAGRQKNWAPGKKKDHSKVDRLMAINIGLQFQTPEEHFLGHKVAPYILPTFNPKALQKDANPTDAKITSQQQEIILMVGSPGSGKSHFAKHYLIDYDYINRDTLGSWQKCISTMEQSLIKGKRVVIDNTNPDPASRERYITAAKKYNIPIRCFLMTTSTEHAKHNNKFRELVDSNHAKINDIIINSYMKNYVPPTLEEGFTEIVKINFIPRFLSERDKELYEMYLLEN</sequence>
<keyword evidence="4" id="KW-0234">DNA repair</keyword>
<keyword evidence="7" id="KW-1185">Reference proteome</keyword>
<dbReference type="NCBIfam" id="TIGR01664">
    <property type="entry name" value="DNA-3'-Pase"/>
    <property type="match status" value="1"/>
</dbReference>
<feature type="domain" description="PNK FHA" evidence="6">
    <location>
        <begin position="28"/>
        <end position="98"/>
    </location>
</feature>
<dbReference type="Gene3D" id="3.40.50.1000">
    <property type="entry name" value="HAD superfamily/HAD-like"/>
    <property type="match status" value="1"/>
</dbReference>
<evidence type="ECO:0000256" key="1">
    <source>
        <dbReference type="ARBA" id="ARBA00004123"/>
    </source>
</evidence>
<dbReference type="InterPro" id="IPR006551">
    <property type="entry name" value="Polynucleotide_phosphatase"/>
</dbReference>
<dbReference type="Gene3D" id="2.60.200.20">
    <property type="match status" value="1"/>
</dbReference>
<dbReference type="RefSeq" id="XP_015191438.1">
    <property type="nucleotide sequence ID" value="XM_015335952.1"/>
</dbReference>
<dbReference type="InterPro" id="IPR008984">
    <property type="entry name" value="SMAD_FHA_dom_sf"/>
</dbReference>
<dbReference type="PANTHER" id="PTHR12083">
    <property type="entry name" value="BIFUNCTIONAL POLYNUCLEOTIDE PHOSPHATASE/KINASE"/>
    <property type="match status" value="1"/>
</dbReference>
<evidence type="ECO:0000313" key="8">
    <source>
        <dbReference type="RefSeq" id="XP_015191438.1"/>
    </source>
</evidence>
<protein>
    <submittedName>
        <fullName evidence="8">Uncharacterized protein F21D5.5 isoform X1</fullName>
    </submittedName>
</protein>
<evidence type="ECO:0000256" key="3">
    <source>
        <dbReference type="ARBA" id="ARBA00022801"/>
    </source>
</evidence>
<dbReference type="Pfam" id="PF17913">
    <property type="entry name" value="FHA_2"/>
    <property type="match status" value="1"/>
</dbReference>
<dbReference type="Pfam" id="PF08645">
    <property type="entry name" value="PNK3P"/>
    <property type="match status" value="1"/>
</dbReference>
<dbReference type="SUPFAM" id="SSF52540">
    <property type="entry name" value="P-loop containing nucleoside triphosphate hydrolases"/>
    <property type="match status" value="1"/>
</dbReference>
<dbReference type="InterPro" id="IPR027417">
    <property type="entry name" value="P-loop_NTPase"/>
</dbReference>
<dbReference type="SUPFAM" id="SSF56784">
    <property type="entry name" value="HAD-like"/>
    <property type="match status" value="1"/>
</dbReference>
<dbReference type="GeneID" id="107074476"/>
<evidence type="ECO:0000256" key="2">
    <source>
        <dbReference type="ARBA" id="ARBA00022763"/>
    </source>
</evidence>
<dbReference type="SUPFAM" id="SSF49879">
    <property type="entry name" value="SMAD/FHA domain"/>
    <property type="match status" value="1"/>
</dbReference>
<dbReference type="NCBIfam" id="TIGR01662">
    <property type="entry name" value="HAD-SF-IIIA"/>
    <property type="match status" value="1"/>
</dbReference>
<evidence type="ECO:0000256" key="4">
    <source>
        <dbReference type="ARBA" id="ARBA00023204"/>
    </source>
</evidence>
<accession>A0ABM1JG50</accession>
<dbReference type="PANTHER" id="PTHR12083:SF9">
    <property type="entry name" value="BIFUNCTIONAL POLYNUCLEOTIDE PHOSPHATASE_KINASE"/>
    <property type="match status" value="1"/>
</dbReference>
<organism evidence="7 8">
    <name type="scientific">Polistes dominula</name>
    <name type="common">European paper wasp</name>
    <name type="synonym">Vespa dominula</name>
    <dbReference type="NCBI Taxonomy" id="743375"/>
    <lineage>
        <taxon>Eukaryota</taxon>
        <taxon>Metazoa</taxon>
        <taxon>Ecdysozoa</taxon>
        <taxon>Arthropoda</taxon>
        <taxon>Hexapoda</taxon>
        <taxon>Insecta</taxon>
        <taxon>Pterygota</taxon>
        <taxon>Neoptera</taxon>
        <taxon>Endopterygota</taxon>
        <taxon>Hymenoptera</taxon>
        <taxon>Apocrita</taxon>
        <taxon>Aculeata</taxon>
        <taxon>Vespoidea</taxon>
        <taxon>Vespidae</taxon>
        <taxon>Polistinae</taxon>
        <taxon>Polistini</taxon>
        <taxon>Polistes</taxon>
    </lineage>
</organism>
<name>A0ABM1JG50_POLDO</name>